<dbReference type="OMA" id="TMSNNSH"/>
<dbReference type="STRING" id="7260.B4NG32"/>
<dbReference type="Gene3D" id="3.30.710.10">
    <property type="entry name" value="Potassium Channel Kv1.1, Chain A"/>
    <property type="match status" value="1"/>
</dbReference>
<dbReference type="EMBL" id="CH964251">
    <property type="protein sequence ID" value="EDW83249.1"/>
    <property type="molecule type" value="Genomic_DNA"/>
</dbReference>
<dbReference type="Pfam" id="PF00754">
    <property type="entry name" value="F5_F8_type_C"/>
    <property type="match status" value="1"/>
</dbReference>
<name>B4NG32_DROWI</name>
<dbReference type="GO" id="GO:0048512">
    <property type="term" value="P:circadian behavior"/>
    <property type="evidence" value="ECO:0007669"/>
    <property type="project" value="TreeGrafter"/>
</dbReference>
<dbReference type="GO" id="GO:0050804">
    <property type="term" value="P:modulation of chemical synaptic transmission"/>
    <property type="evidence" value="ECO:0007669"/>
    <property type="project" value="TreeGrafter"/>
</dbReference>
<dbReference type="AlphaFoldDB" id="B4NG32"/>
<dbReference type="InterPro" id="IPR011705">
    <property type="entry name" value="BACK"/>
</dbReference>
<organism evidence="2 3">
    <name type="scientific">Drosophila willistoni</name>
    <name type="common">Fruit fly</name>
    <dbReference type="NCBI Taxonomy" id="7260"/>
    <lineage>
        <taxon>Eukaryota</taxon>
        <taxon>Metazoa</taxon>
        <taxon>Ecdysozoa</taxon>
        <taxon>Arthropoda</taxon>
        <taxon>Hexapoda</taxon>
        <taxon>Insecta</taxon>
        <taxon>Pterygota</taxon>
        <taxon>Neoptera</taxon>
        <taxon>Endopterygota</taxon>
        <taxon>Diptera</taxon>
        <taxon>Brachycera</taxon>
        <taxon>Muscomorpha</taxon>
        <taxon>Ephydroidea</taxon>
        <taxon>Drosophilidae</taxon>
        <taxon>Drosophila</taxon>
        <taxon>Sophophora</taxon>
    </lineage>
</organism>
<dbReference type="SMART" id="SM00875">
    <property type="entry name" value="BACK"/>
    <property type="match status" value="1"/>
</dbReference>
<dbReference type="SMR" id="B4NG32"/>
<sequence length="548" mass="62753">MEKIDLTERLLEDMGNLCLSESYADMEFVVEGEKLPAHRVVLAVRSEYFRALLYGGMSESTQCQIKLDVRLDLFKLLLEYIYTGNLSIATLKDDVVIDMLGTADQYGFHDLQLAISKYLTQSLTLKNVCVVLDAALLYNLKDLTEACLSFMDGNASDLLQEESFNLLSQESLEMVLQRDTFYAPEGEIFQGVLKWSRSNNAVDTESLWDAVRLPLIGINDLLEVVRPLEILDPNKLLDAISQTRSKILPYRSHLILEKNVATAEYSARCTEGVNCSNLLNGDVINYTKHTGYTYHTISDGKDNAIVVELGAMYNINHIRLLLWDKNLRAYSYFIEVSADKLNWERVIDYSQYHCRSWQYLYFAARPVRFIKIVGTYSNTVQNYRLVSLEAMHAIDVPKLIGHFVSPVDNVATIPMHACVIIDGEIICNTLIDGNFLDCDEEVNEHDYTEHELGMEGIVVRLRQPYHVGSIRLRLWDRSDVTYKFYVETSTNCKDWEMAVDKRNEEVRSWQNFHFTPRTVVYIRIVGTDSSDGASFACIHFECPSQEIE</sequence>
<dbReference type="SUPFAM" id="SSF54695">
    <property type="entry name" value="POZ domain"/>
    <property type="match status" value="1"/>
</dbReference>
<dbReference type="Gene3D" id="2.60.120.260">
    <property type="entry name" value="Galactose-binding domain-like"/>
    <property type="match status" value="2"/>
</dbReference>
<dbReference type="GO" id="GO:0008344">
    <property type="term" value="P:adult locomotory behavior"/>
    <property type="evidence" value="ECO:0007669"/>
    <property type="project" value="TreeGrafter"/>
</dbReference>
<dbReference type="PANTHER" id="PTHR46306">
    <property type="entry name" value="BTB/POZ DOMAIN-CONTAINING PROTEIN 9"/>
    <property type="match status" value="1"/>
</dbReference>
<evidence type="ECO:0000313" key="2">
    <source>
        <dbReference type="EMBL" id="EDW83249.1"/>
    </source>
</evidence>
<dbReference type="PANTHER" id="PTHR46306:SF1">
    <property type="entry name" value="BTB_POZ DOMAIN-CONTAINING PROTEIN 9"/>
    <property type="match status" value="1"/>
</dbReference>
<dbReference type="Proteomes" id="UP000007798">
    <property type="component" value="Unassembled WGS sequence"/>
</dbReference>
<dbReference type="InterPro" id="IPR000421">
    <property type="entry name" value="FA58C"/>
</dbReference>
<dbReference type="Pfam" id="PF00651">
    <property type="entry name" value="BTB"/>
    <property type="match status" value="1"/>
</dbReference>
<proteinExistence type="predicted"/>
<gene>
    <name evidence="2" type="primary">Dwil\GK22423</name>
    <name evidence="2" type="ORF">Dwil_GK22423</name>
</gene>
<dbReference type="PhylomeDB" id="B4NG32"/>
<keyword evidence="3" id="KW-1185">Reference proteome</keyword>
<dbReference type="OrthoDB" id="9997739at2759"/>
<accession>B4NG32</accession>
<dbReference type="SUPFAM" id="SSF49785">
    <property type="entry name" value="Galactose-binding domain-like"/>
    <property type="match status" value="2"/>
</dbReference>
<dbReference type="InterPro" id="IPR011333">
    <property type="entry name" value="SKP1/BTB/POZ_sf"/>
</dbReference>
<protein>
    <recommendedName>
        <fullName evidence="1">BTB domain-containing protein</fullName>
    </recommendedName>
</protein>
<dbReference type="Pfam" id="PF07707">
    <property type="entry name" value="BACK"/>
    <property type="match status" value="1"/>
</dbReference>
<evidence type="ECO:0000313" key="3">
    <source>
        <dbReference type="Proteomes" id="UP000007798"/>
    </source>
</evidence>
<feature type="domain" description="BTB" evidence="1">
    <location>
        <begin position="24"/>
        <end position="90"/>
    </location>
</feature>
<dbReference type="KEGG" id="dwi:6649872"/>
<dbReference type="eggNOG" id="KOG4350">
    <property type="taxonomic scope" value="Eukaryota"/>
</dbReference>
<dbReference type="HOGENOM" id="CLU_004253_0_2_1"/>
<dbReference type="InterPro" id="IPR052407">
    <property type="entry name" value="BTB_POZ_domain_cont_9"/>
</dbReference>
<evidence type="ECO:0000259" key="1">
    <source>
        <dbReference type="PROSITE" id="PS50097"/>
    </source>
</evidence>
<reference evidence="2 3" key="1">
    <citation type="journal article" date="2007" name="Nature">
        <title>Evolution of genes and genomes on the Drosophila phylogeny.</title>
        <authorList>
            <consortium name="Drosophila 12 Genomes Consortium"/>
            <person name="Clark A.G."/>
            <person name="Eisen M.B."/>
            <person name="Smith D.R."/>
            <person name="Bergman C.M."/>
            <person name="Oliver B."/>
            <person name="Markow T.A."/>
            <person name="Kaufman T.C."/>
            <person name="Kellis M."/>
            <person name="Gelbart W."/>
            <person name="Iyer V.N."/>
            <person name="Pollard D.A."/>
            <person name="Sackton T.B."/>
            <person name="Larracuente A.M."/>
            <person name="Singh N.D."/>
            <person name="Abad J.P."/>
            <person name="Abt D.N."/>
            <person name="Adryan B."/>
            <person name="Aguade M."/>
            <person name="Akashi H."/>
            <person name="Anderson W.W."/>
            <person name="Aquadro C.F."/>
            <person name="Ardell D.H."/>
            <person name="Arguello R."/>
            <person name="Artieri C.G."/>
            <person name="Barbash D.A."/>
            <person name="Barker D."/>
            <person name="Barsanti P."/>
            <person name="Batterham P."/>
            <person name="Batzoglou S."/>
            <person name="Begun D."/>
            <person name="Bhutkar A."/>
            <person name="Blanco E."/>
            <person name="Bosak S.A."/>
            <person name="Bradley R.K."/>
            <person name="Brand A.D."/>
            <person name="Brent M.R."/>
            <person name="Brooks A.N."/>
            <person name="Brown R.H."/>
            <person name="Butlin R.K."/>
            <person name="Caggese C."/>
            <person name="Calvi B.R."/>
            <person name="Bernardo de Carvalho A."/>
            <person name="Caspi A."/>
            <person name="Castrezana S."/>
            <person name="Celniker S.E."/>
            <person name="Chang J.L."/>
            <person name="Chapple C."/>
            <person name="Chatterji S."/>
            <person name="Chinwalla A."/>
            <person name="Civetta A."/>
            <person name="Clifton S.W."/>
            <person name="Comeron J.M."/>
            <person name="Costello J.C."/>
            <person name="Coyne J.A."/>
            <person name="Daub J."/>
            <person name="David R.G."/>
            <person name="Delcher A.L."/>
            <person name="Delehaunty K."/>
            <person name="Do C.B."/>
            <person name="Ebling H."/>
            <person name="Edwards K."/>
            <person name="Eickbush T."/>
            <person name="Evans J.D."/>
            <person name="Filipski A."/>
            <person name="Findeiss S."/>
            <person name="Freyhult E."/>
            <person name="Fulton L."/>
            <person name="Fulton R."/>
            <person name="Garcia A.C."/>
            <person name="Gardiner A."/>
            <person name="Garfield D.A."/>
            <person name="Garvin B.E."/>
            <person name="Gibson G."/>
            <person name="Gilbert D."/>
            <person name="Gnerre S."/>
            <person name="Godfrey J."/>
            <person name="Good R."/>
            <person name="Gotea V."/>
            <person name="Gravely B."/>
            <person name="Greenberg A.J."/>
            <person name="Griffiths-Jones S."/>
            <person name="Gross S."/>
            <person name="Guigo R."/>
            <person name="Gustafson E.A."/>
            <person name="Haerty W."/>
            <person name="Hahn M.W."/>
            <person name="Halligan D.L."/>
            <person name="Halpern A.L."/>
            <person name="Halter G.M."/>
            <person name="Han M.V."/>
            <person name="Heger A."/>
            <person name="Hillier L."/>
            <person name="Hinrichs A.S."/>
            <person name="Holmes I."/>
            <person name="Hoskins R.A."/>
            <person name="Hubisz M.J."/>
            <person name="Hultmark D."/>
            <person name="Huntley M.A."/>
            <person name="Jaffe D.B."/>
            <person name="Jagadeeshan S."/>
            <person name="Jeck W.R."/>
            <person name="Johnson J."/>
            <person name="Jones C.D."/>
            <person name="Jordan W.C."/>
            <person name="Karpen G.H."/>
            <person name="Kataoka E."/>
            <person name="Keightley P.D."/>
            <person name="Kheradpour P."/>
            <person name="Kirkness E.F."/>
            <person name="Koerich L.B."/>
            <person name="Kristiansen K."/>
            <person name="Kudrna D."/>
            <person name="Kulathinal R.J."/>
            <person name="Kumar S."/>
            <person name="Kwok R."/>
            <person name="Lander E."/>
            <person name="Langley C.H."/>
            <person name="Lapoint R."/>
            <person name="Lazzaro B.P."/>
            <person name="Lee S.J."/>
            <person name="Levesque L."/>
            <person name="Li R."/>
            <person name="Lin C.F."/>
            <person name="Lin M.F."/>
            <person name="Lindblad-Toh K."/>
            <person name="Llopart A."/>
            <person name="Long M."/>
            <person name="Low L."/>
            <person name="Lozovsky E."/>
            <person name="Lu J."/>
            <person name="Luo M."/>
            <person name="Machado C.A."/>
            <person name="Makalowski W."/>
            <person name="Marzo M."/>
            <person name="Matsuda M."/>
            <person name="Matzkin L."/>
            <person name="McAllister B."/>
            <person name="McBride C.S."/>
            <person name="McKernan B."/>
            <person name="McKernan K."/>
            <person name="Mendez-Lago M."/>
            <person name="Minx P."/>
            <person name="Mollenhauer M.U."/>
            <person name="Montooth K."/>
            <person name="Mount S.M."/>
            <person name="Mu X."/>
            <person name="Myers E."/>
            <person name="Negre B."/>
            <person name="Newfeld S."/>
            <person name="Nielsen R."/>
            <person name="Noor M.A."/>
            <person name="O'Grady P."/>
            <person name="Pachter L."/>
            <person name="Papaceit M."/>
            <person name="Parisi M.J."/>
            <person name="Parisi M."/>
            <person name="Parts L."/>
            <person name="Pedersen J.S."/>
            <person name="Pesole G."/>
            <person name="Phillippy A.M."/>
            <person name="Ponting C.P."/>
            <person name="Pop M."/>
            <person name="Porcelli D."/>
            <person name="Powell J.R."/>
            <person name="Prohaska S."/>
            <person name="Pruitt K."/>
            <person name="Puig M."/>
            <person name="Quesneville H."/>
            <person name="Ram K.R."/>
            <person name="Rand D."/>
            <person name="Rasmussen M.D."/>
            <person name="Reed L.K."/>
            <person name="Reenan R."/>
            <person name="Reily A."/>
            <person name="Remington K.A."/>
            <person name="Rieger T.T."/>
            <person name="Ritchie M.G."/>
            <person name="Robin C."/>
            <person name="Rogers Y.H."/>
            <person name="Rohde C."/>
            <person name="Rozas J."/>
            <person name="Rubenfield M.J."/>
            <person name="Ruiz A."/>
            <person name="Russo S."/>
            <person name="Salzberg S.L."/>
            <person name="Sanchez-Gracia A."/>
            <person name="Saranga D.J."/>
            <person name="Sato H."/>
            <person name="Schaeffer S.W."/>
            <person name="Schatz M.C."/>
            <person name="Schlenke T."/>
            <person name="Schwartz R."/>
            <person name="Segarra C."/>
            <person name="Singh R.S."/>
            <person name="Sirot L."/>
            <person name="Sirota M."/>
            <person name="Sisneros N.B."/>
            <person name="Smith C.D."/>
            <person name="Smith T.F."/>
            <person name="Spieth J."/>
            <person name="Stage D.E."/>
            <person name="Stark A."/>
            <person name="Stephan W."/>
            <person name="Strausberg R.L."/>
            <person name="Strempel S."/>
            <person name="Sturgill D."/>
            <person name="Sutton G."/>
            <person name="Sutton G.G."/>
            <person name="Tao W."/>
            <person name="Teichmann S."/>
            <person name="Tobari Y.N."/>
            <person name="Tomimura Y."/>
            <person name="Tsolas J.M."/>
            <person name="Valente V.L."/>
            <person name="Venter E."/>
            <person name="Venter J.C."/>
            <person name="Vicario S."/>
            <person name="Vieira F.G."/>
            <person name="Vilella A.J."/>
            <person name="Villasante A."/>
            <person name="Walenz B."/>
            <person name="Wang J."/>
            <person name="Wasserman M."/>
            <person name="Watts T."/>
            <person name="Wilson D."/>
            <person name="Wilson R.K."/>
            <person name="Wing R.A."/>
            <person name="Wolfner M.F."/>
            <person name="Wong A."/>
            <person name="Wong G.K."/>
            <person name="Wu C.I."/>
            <person name="Wu G."/>
            <person name="Yamamoto D."/>
            <person name="Yang H.P."/>
            <person name="Yang S.P."/>
            <person name="Yorke J.A."/>
            <person name="Yoshida K."/>
            <person name="Zdobnov E."/>
            <person name="Zhang P."/>
            <person name="Zhang Y."/>
            <person name="Zimin A.V."/>
            <person name="Baldwin J."/>
            <person name="Abdouelleil A."/>
            <person name="Abdulkadir J."/>
            <person name="Abebe A."/>
            <person name="Abera B."/>
            <person name="Abreu J."/>
            <person name="Acer S.C."/>
            <person name="Aftuck L."/>
            <person name="Alexander A."/>
            <person name="An P."/>
            <person name="Anderson E."/>
            <person name="Anderson S."/>
            <person name="Arachi H."/>
            <person name="Azer M."/>
            <person name="Bachantsang P."/>
            <person name="Barry A."/>
            <person name="Bayul T."/>
            <person name="Berlin A."/>
            <person name="Bessette D."/>
            <person name="Bloom T."/>
            <person name="Blye J."/>
            <person name="Boguslavskiy L."/>
            <person name="Bonnet C."/>
            <person name="Boukhgalter B."/>
            <person name="Bourzgui I."/>
            <person name="Brown A."/>
            <person name="Cahill P."/>
            <person name="Channer S."/>
            <person name="Cheshatsang Y."/>
            <person name="Chuda L."/>
            <person name="Citroen M."/>
            <person name="Collymore A."/>
            <person name="Cooke P."/>
            <person name="Costello M."/>
            <person name="D'Aco K."/>
            <person name="Daza R."/>
            <person name="De Haan G."/>
            <person name="DeGray S."/>
            <person name="DeMaso C."/>
            <person name="Dhargay N."/>
            <person name="Dooley K."/>
            <person name="Dooley E."/>
            <person name="Doricent M."/>
            <person name="Dorje P."/>
            <person name="Dorjee K."/>
            <person name="Dupes A."/>
            <person name="Elong R."/>
            <person name="Falk J."/>
            <person name="Farina A."/>
            <person name="Faro S."/>
            <person name="Ferguson D."/>
            <person name="Fisher S."/>
            <person name="Foley C.D."/>
            <person name="Franke A."/>
            <person name="Friedrich D."/>
            <person name="Gadbois L."/>
            <person name="Gearin G."/>
            <person name="Gearin C.R."/>
            <person name="Giannoukos G."/>
            <person name="Goode T."/>
            <person name="Graham J."/>
            <person name="Grandbois E."/>
            <person name="Grewal S."/>
            <person name="Gyaltsen K."/>
            <person name="Hafez N."/>
            <person name="Hagos B."/>
            <person name="Hall J."/>
            <person name="Henson C."/>
            <person name="Hollinger A."/>
            <person name="Honan T."/>
            <person name="Huard M.D."/>
            <person name="Hughes L."/>
            <person name="Hurhula B."/>
            <person name="Husby M.E."/>
            <person name="Kamat A."/>
            <person name="Kanga B."/>
            <person name="Kashin S."/>
            <person name="Khazanovich D."/>
            <person name="Kisner P."/>
            <person name="Lance K."/>
            <person name="Lara M."/>
            <person name="Lee W."/>
            <person name="Lennon N."/>
            <person name="Letendre F."/>
            <person name="LeVine R."/>
            <person name="Lipovsky A."/>
            <person name="Liu X."/>
            <person name="Liu J."/>
            <person name="Liu S."/>
            <person name="Lokyitsang T."/>
            <person name="Lokyitsang Y."/>
            <person name="Lubonja R."/>
            <person name="Lui A."/>
            <person name="MacDonald P."/>
            <person name="Magnisalis V."/>
            <person name="Maru K."/>
            <person name="Matthews C."/>
            <person name="McCusker W."/>
            <person name="McDonough S."/>
            <person name="Mehta T."/>
            <person name="Meldrim J."/>
            <person name="Meneus L."/>
            <person name="Mihai O."/>
            <person name="Mihalev A."/>
            <person name="Mihova T."/>
            <person name="Mittelman R."/>
            <person name="Mlenga V."/>
            <person name="Montmayeur A."/>
            <person name="Mulrain L."/>
            <person name="Navidi A."/>
            <person name="Naylor J."/>
            <person name="Negash T."/>
            <person name="Nguyen T."/>
            <person name="Nguyen N."/>
            <person name="Nicol R."/>
            <person name="Norbu C."/>
            <person name="Norbu N."/>
            <person name="Novod N."/>
            <person name="O'Neill B."/>
            <person name="Osman S."/>
            <person name="Markiewicz E."/>
            <person name="Oyono O.L."/>
            <person name="Patti C."/>
            <person name="Phunkhang P."/>
            <person name="Pierre F."/>
            <person name="Priest M."/>
            <person name="Raghuraman S."/>
            <person name="Rege F."/>
            <person name="Reyes R."/>
            <person name="Rise C."/>
            <person name="Rogov P."/>
            <person name="Ross K."/>
            <person name="Ryan E."/>
            <person name="Settipalli S."/>
            <person name="Shea T."/>
            <person name="Sherpa N."/>
            <person name="Shi L."/>
            <person name="Shih D."/>
            <person name="Sparrow T."/>
            <person name="Spaulding J."/>
            <person name="Stalker J."/>
            <person name="Stange-Thomann N."/>
            <person name="Stavropoulos S."/>
            <person name="Stone C."/>
            <person name="Strader C."/>
            <person name="Tesfaye S."/>
            <person name="Thomson T."/>
            <person name="Thoulutsang Y."/>
            <person name="Thoulutsang D."/>
            <person name="Topham K."/>
            <person name="Topping I."/>
            <person name="Tsamla T."/>
            <person name="Vassiliev H."/>
            <person name="Vo A."/>
            <person name="Wangchuk T."/>
            <person name="Wangdi T."/>
            <person name="Weiand M."/>
            <person name="Wilkinson J."/>
            <person name="Wilson A."/>
            <person name="Yadav S."/>
            <person name="Young G."/>
            <person name="Yu Q."/>
            <person name="Zembek L."/>
            <person name="Zhong D."/>
            <person name="Zimmer A."/>
            <person name="Zwirko Z."/>
            <person name="Jaffe D.B."/>
            <person name="Alvarez P."/>
            <person name="Brockman W."/>
            <person name="Butler J."/>
            <person name="Chin C."/>
            <person name="Gnerre S."/>
            <person name="Grabherr M."/>
            <person name="Kleber M."/>
            <person name="Mauceli E."/>
            <person name="MacCallum I."/>
        </authorList>
    </citation>
    <scope>NUCLEOTIDE SEQUENCE [LARGE SCALE GENOMIC DNA]</scope>
    <source>
        <strain evidence="3">Tucson 14030-0811.24</strain>
    </source>
</reference>
<dbReference type="GO" id="GO:0005737">
    <property type="term" value="C:cytoplasm"/>
    <property type="evidence" value="ECO:0007669"/>
    <property type="project" value="TreeGrafter"/>
</dbReference>
<dbReference type="InterPro" id="IPR008979">
    <property type="entry name" value="Galactose-bd-like_sf"/>
</dbReference>
<dbReference type="Gene3D" id="1.25.40.420">
    <property type="match status" value="1"/>
</dbReference>
<dbReference type="InterPro" id="IPR000210">
    <property type="entry name" value="BTB/POZ_dom"/>
</dbReference>
<dbReference type="InParanoid" id="B4NG32"/>
<dbReference type="PROSITE" id="PS50097">
    <property type="entry name" value="BTB"/>
    <property type="match status" value="1"/>
</dbReference>
<dbReference type="SMART" id="SM00225">
    <property type="entry name" value="BTB"/>
    <property type="match status" value="1"/>
</dbReference>